<dbReference type="OMA" id="VQIVSHW"/>
<feature type="transmembrane region" description="Helical" evidence="9">
    <location>
        <begin position="210"/>
        <end position="241"/>
    </location>
</feature>
<evidence type="ECO:0000256" key="5">
    <source>
        <dbReference type="ARBA" id="ARBA00022856"/>
    </source>
</evidence>
<protein>
    <recommendedName>
        <fullName evidence="12">OPT superfamily oligopeptide transporter</fullName>
    </recommendedName>
</protein>
<keyword evidence="6" id="KW-0653">Protein transport</keyword>
<keyword evidence="3" id="KW-0813">Transport</keyword>
<feature type="transmembrane region" description="Helical" evidence="9">
    <location>
        <begin position="592"/>
        <end position="614"/>
    </location>
</feature>
<evidence type="ECO:0000256" key="1">
    <source>
        <dbReference type="ARBA" id="ARBA00004141"/>
    </source>
</evidence>
<evidence type="ECO:0008006" key="12">
    <source>
        <dbReference type="Google" id="ProtNLM"/>
    </source>
</evidence>
<keyword evidence="5" id="KW-0571">Peptide transport</keyword>
<dbReference type="InterPro" id="IPR004648">
    <property type="entry name" value="Oligpept_transpt"/>
</dbReference>
<feature type="transmembrane region" description="Helical" evidence="9">
    <location>
        <begin position="40"/>
        <end position="61"/>
    </location>
</feature>
<feature type="transmembrane region" description="Helical" evidence="9">
    <location>
        <begin position="434"/>
        <end position="458"/>
    </location>
</feature>
<accession>A0A642UNN5</accession>
<feature type="transmembrane region" description="Helical" evidence="9">
    <location>
        <begin position="669"/>
        <end position="693"/>
    </location>
</feature>
<sequence length="719" mass="81862">MDTDDRTHLISRDDDSDTESVLELPEVVRDTVPLKDDPHIPVVTVRYIILSLLFVIPGAFVDTMNSYRTTSAAYSIFFVQIVGHWAGQWCARVIPKNQILSVGRHKLNLNPGPWSIKETALLTITAASGATGNLATNALSLADLYFDTVVPKVIAIPFMFAIVFVGYSYAAICKDVLVYDTTLPFPATLMQTALLQSQAKNHGKSAQMRVFFYVLGVVAVWQLLPMFIMPMVSSLAILCWIAPQNSIINFIGSGLGGMGFLNFSLDWANVTSQVMILPYWVQIIQFVAFVIGAWILIPWTKWGNLFDYKYGLMSNRLFTFNGTSYPTTELLGSDLQLNVTAYAHYGPVYLGPQRAWNMFFDYAAYISGGMWIVLFGWDKIQKSFTRTHATRRTDRLNHLYSKYPEIPMSWYRLLFLSSFGTLLVIFLSGQMFMPWWACIVALMMGGLIVTPLAWLYALSNFQLAIGTFNELIYGFMIQYVPKRHPVGALVFGSIAGDAWYRAQFHLDSLRLGFYNHLPPRYVFWAQLYGEFIGIPINHVAYRWIIDSKRQYLNGSKIDPSHQWTGQAISASHTNAIQYVVLGPSRLFTNYKWLPYGFLVGLLAPILIFRLHRRYTNVGFDKWNTTVFFSSMSRFYGNISTGYLSRFIGGTITMWWAYNHRHSLWKRYNYIVAAACDTGLNLALLVIFLAFTMVGHIEMPHWWGNNAENVERCFALQRSS</sequence>
<evidence type="ECO:0000256" key="3">
    <source>
        <dbReference type="ARBA" id="ARBA00022448"/>
    </source>
</evidence>
<dbReference type="GO" id="GO:0015031">
    <property type="term" value="P:protein transport"/>
    <property type="evidence" value="ECO:0007669"/>
    <property type="project" value="UniProtKB-KW"/>
</dbReference>
<reference evidence="10 11" key="1">
    <citation type="submission" date="2019-07" db="EMBL/GenBank/DDBJ databases">
        <title>Genome assembly of two rare yeast pathogens: Diutina rugosa and Trichomonascus ciferrii.</title>
        <authorList>
            <person name="Mixao V."/>
            <person name="Saus E."/>
            <person name="Hansen A."/>
            <person name="Lass-Flor C."/>
            <person name="Gabaldon T."/>
        </authorList>
    </citation>
    <scope>NUCLEOTIDE SEQUENCE [LARGE SCALE GENOMIC DNA]</scope>
    <source>
        <strain evidence="10 11">CBS 613</strain>
    </source>
</reference>
<keyword evidence="11" id="KW-1185">Reference proteome</keyword>
<dbReference type="OrthoDB" id="9986677at2759"/>
<dbReference type="Pfam" id="PF03169">
    <property type="entry name" value="OPT"/>
    <property type="match status" value="1"/>
</dbReference>
<comment type="similarity">
    <text evidence="2">Belongs to the oligopeptide OPT transporter family.</text>
</comment>
<organism evidence="10 11">
    <name type="scientific">Diutina rugosa</name>
    <name type="common">Yeast</name>
    <name type="synonym">Candida rugosa</name>
    <dbReference type="NCBI Taxonomy" id="5481"/>
    <lineage>
        <taxon>Eukaryota</taxon>
        <taxon>Fungi</taxon>
        <taxon>Dikarya</taxon>
        <taxon>Ascomycota</taxon>
        <taxon>Saccharomycotina</taxon>
        <taxon>Pichiomycetes</taxon>
        <taxon>Debaryomycetaceae</taxon>
        <taxon>Diutina</taxon>
    </lineage>
</organism>
<dbReference type="GO" id="GO:0016020">
    <property type="term" value="C:membrane"/>
    <property type="evidence" value="ECO:0007669"/>
    <property type="project" value="UniProtKB-SubCell"/>
</dbReference>
<feature type="transmembrane region" description="Helical" evidence="9">
    <location>
        <begin position="247"/>
        <end position="265"/>
    </location>
</feature>
<keyword evidence="8 9" id="KW-0472">Membrane</keyword>
<evidence type="ECO:0000256" key="7">
    <source>
        <dbReference type="ARBA" id="ARBA00022989"/>
    </source>
</evidence>
<proteinExistence type="inferred from homology"/>
<evidence type="ECO:0000313" key="10">
    <source>
        <dbReference type="EMBL" id="KAA8902380.1"/>
    </source>
</evidence>
<comment type="caution">
    <text evidence="10">The sequence shown here is derived from an EMBL/GenBank/DDBJ whole genome shotgun (WGS) entry which is preliminary data.</text>
</comment>
<dbReference type="RefSeq" id="XP_034012365.1">
    <property type="nucleotide sequence ID" value="XM_034155529.1"/>
</dbReference>
<evidence type="ECO:0000256" key="6">
    <source>
        <dbReference type="ARBA" id="ARBA00022927"/>
    </source>
</evidence>
<feature type="transmembrane region" description="Helical" evidence="9">
    <location>
        <begin position="410"/>
        <end position="428"/>
    </location>
</feature>
<evidence type="ECO:0000313" key="11">
    <source>
        <dbReference type="Proteomes" id="UP000449547"/>
    </source>
</evidence>
<dbReference type="EMBL" id="SWFT01000090">
    <property type="protein sequence ID" value="KAA8902380.1"/>
    <property type="molecule type" value="Genomic_DNA"/>
</dbReference>
<dbReference type="InterPro" id="IPR004813">
    <property type="entry name" value="OPT"/>
</dbReference>
<dbReference type="GeneID" id="54781485"/>
<comment type="subcellular location">
    <subcellularLocation>
        <location evidence="1">Membrane</location>
        <topology evidence="1">Multi-pass membrane protein</topology>
    </subcellularLocation>
</comment>
<feature type="transmembrane region" description="Helical" evidence="9">
    <location>
        <begin position="634"/>
        <end position="657"/>
    </location>
</feature>
<evidence type="ECO:0000256" key="4">
    <source>
        <dbReference type="ARBA" id="ARBA00022692"/>
    </source>
</evidence>
<dbReference type="GO" id="GO:0035673">
    <property type="term" value="F:oligopeptide transmembrane transporter activity"/>
    <property type="evidence" value="ECO:0007669"/>
    <property type="project" value="InterPro"/>
</dbReference>
<gene>
    <name evidence="10" type="ORF">DIURU_002834</name>
</gene>
<keyword evidence="7 9" id="KW-1133">Transmembrane helix</keyword>
<feature type="transmembrane region" description="Helical" evidence="9">
    <location>
        <begin position="359"/>
        <end position="377"/>
    </location>
</feature>
<name>A0A642UNN5_DIURU</name>
<dbReference type="NCBIfam" id="TIGR00728">
    <property type="entry name" value="OPT_sfam"/>
    <property type="match status" value="1"/>
</dbReference>
<dbReference type="AlphaFoldDB" id="A0A642UNN5"/>
<dbReference type="PANTHER" id="PTHR22601">
    <property type="entry name" value="ISP4 LIKE PROTEIN"/>
    <property type="match status" value="1"/>
</dbReference>
<feature type="transmembrane region" description="Helical" evidence="9">
    <location>
        <begin position="73"/>
        <end position="94"/>
    </location>
</feature>
<dbReference type="Proteomes" id="UP000449547">
    <property type="component" value="Unassembled WGS sequence"/>
</dbReference>
<feature type="transmembrane region" description="Helical" evidence="9">
    <location>
        <begin position="153"/>
        <end position="172"/>
    </location>
</feature>
<keyword evidence="4 9" id="KW-0812">Transmembrane</keyword>
<evidence type="ECO:0000256" key="8">
    <source>
        <dbReference type="ARBA" id="ARBA00023136"/>
    </source>
</evidence>
<evidence type="ECO:0000256" key="9">
    <source>
        <dbReference type="SAM" id="Phobius"/>
    </source>
</evidence>
<evidence type="ECO:0000256" key="2">
    <source>
        <dbReference type="ARBA" id="ARBA00008807"/>
    </source>
</evidence>
<dbReference type="VEuPathDB" id="FungiDB:DIURU_002834"/>
<feature type="transmembrane region" description="Helical" evidence="9">
    <location>
        <begin position="277"/>
        <end position="297"/>
    </location>
</feature>